<evidence type="ECO:0000256" key="1">
    <source>
        <dbReference type="SAM" id="Phobius"/>
    </source>
</evidence>
<dbReference type="AlphaFoldDB" id="T1H221"/>
<evidence type="ECO:0008006" key="4">
    <source>
        <dbReference type="Google" id="ProtNLM"/>
    </source>
</evidence>
<evidence type="ECO:0000313" key="3">
    <source>
        <dbReference type="Proteomes" id="UP000015102"/>
    </source>
</evidence>
<dbReference type="EMBL" id="CAQQ02113564">
    <property type="status" value="NOT_ANNOTATED_CDS"/>
    <property type="molecule type" value="Genomic_DNA"/>
</dbReference>
<proteinExistence type="predicted"/>
<dbReference type="OMA" id="MEHIMFR"/>
<reference evidence="3" key="1">
    <citation type="submission" date="2013-02" db="EMBL/GenBank/DDBJ databases">
        <authorList>
            <person name="Hughes D."/>
        </authorList>
    </citation>
    <scope>NUCLEOTIDE SEQUENCE</scope>
    <source>
        <strain>Durham</strain>
        <strain evidence="3">NC isolate 2 -- Noor lab</strain>
    </source>
</reference>
<dbReference type="EnsemblMetazoa" id="MESCA010251-RA">
    <property type="protein sequence ID" value="MESCA010251-PA"/>
    <property type="gene ID" value="MESCA010251"/>
</dbReference>
<sequence length="88" mass="9975">FPLKESISALITKYSSNGYLDILTEKWYGGLPCYKLDTDIIMPRPLGVAAVAGVFLLLGLGMVLGLLILIFEHWFFKYMLPRLRVKPK</sequence>
<keyword evidence="1" id="KW-1133">Transmembrane helix</keyword>
<dbReference type="HOGENOM" id="CLU_2475301_0_0_1"/>
<dbReference type="STRING" id="36166.T1H221"/>
<feature type="transmembrane region" description="Helical" evidence="1">
    <location>
        <begin position="46"/>
        <end position="76"/>
    </location>
</feature>
<protein>
    <recommendedName>
        <fullName evidence="4">Ionotropic glutamate receptor C-terminal domain-containing protein</fullName>
    </recommendedName>
</protein>
<reference evidence="2" key="2">
    <citation type="submission" date="2015-06" db="UniProtKB">
        <authorList>
            <consortium name="EnsemblMetazoa"/>
        </authorList>
    </citation>
    <scope>IDENTIFICATION</scope>
</reference>
<name>T1H221_MEGSC</name>
<keyword evidence="1" id="KW-0472">Membrane</keyword>
<accession>T1H221</accession>
<keyword evidence="1" id="KW-0812">Transmembrane</keyword>
<keyword evidence="3" id="KW-1185">Reference proteome</keyword>
<evidence type="ECO:0000313" key="2">
    <source>
        <dbReference type="EnsemblMetazoa" id="MESCA010251-PA"/>
    </source>
</evidence>
<organism evidence="2 3">
    <name type="scientific">Megaselia scalaris</name>
    <name type="common">Humpbacked fly</name>
    <name type="synonym">Phora scalaris</name>
    <dbReference type="NCBI Taxonomy" id="36166"/>
    <lineage>
        <taxon>Eukaryota</taxon>
        <taxon>Metazoa</taxon>
        <taxon>Ecdysozoa</taxon>
        <taxon>Arthropoda</taxon>
        <taxon>Hexapoda</taxon>
        <taxon>Insecta</taxon>
        <taxon>Pterygota</taxon>
        <taxon>Neoptera</taxon>
        <taxon>Endopterygota</taxon>
        <taxon>Diptera</taxon>
        <taxon>Brachycera</taxon>
        <taxon>Muscomorpha</taxon>
        <taxon>Platypezoidea</taxon>
        <taxon>Phoridae</taxon>
        <taxon>Megaseliini</taxon>
        <taxon>Megaselia</taxon>
    </lineage>
</organism>
<dbReference type="Proteomes" id="UP000015102">
    <property type="component" value="Unassembled WGS sequence"/>
</dbReference>